<dbReference type="InterPro" id="IPR050182">
    <property type="entry name" value="Cytochrome_P450_fam2"/>
</dbReference>
<evidence type="ECO:0000256" key="11">
    <source>
        <dbReference type="ARBA" id="ARBA00023004"/>
    </source>
</evidence>
<organism evidence="14 15">
    <name type="scientific">Baryphthengus martii</name>
    <name type="common">Rufous motmot</name>
    <dbReference type="NCBI Taxonomy" id="176943"/>
    <lineage>
        <taxon>Eukaryota</taxon>
        <taxon>Metazoa</taxon>
        <taxon>Chordata</taxon>
        <taxon>Craniata</taxon>
        <taxon>Vertebrata</taxon>
        <taxon>Euteleostomi</taxon>
        <taxon>Archelosauria</taxon>
        <taxon>Archosauria</taxon>
        <taxon>Dinosauria</taxon>
        <taxon>Saurischia</taxon>
        <taxon>Theropoda</taxon>
        <taxon>Coelurosauria</taxon>
        <taxon>Aves</taxon>
        <taxon>Neognathae</taxon>
        <taxon>Neoaves</taxon>
        <taxon>Telluraves</taxon>
        <taxon>Coraciimorphae</taxon>
        <taxon>Coraciiformes</taxon>
        <taxon>Momotidae</taxon>
        <taxon>Baryphthengus</taxon>
    </lineage>
</organism>
<dbReference type="Proteomes" id="UP000578343">
    <property type="component" value="Unassembled WGS sequence"/>
</dbReference>
<dbReference type="GO" id="GO:0019373">
    <property type="term" value="P:epoxygenase P450 pathway"/>
    <property type="evidence" value="ECO:0007669"/>
    <property type="project" value="TreeGrafter"/>
</dbReference>
<gene>
    <name evidence="14" type="primary">Cyp2f5</name>
    <name evidence="14" type="ORF">BARMAR_R03907</name>
</gene>
<evidence type="ECO:0000256" key="6">
    <source>
        <dbReference type="ARBA" id="ARBA00022617"/>
    </source>
</evidence>
<dbReference type="Gene3D" id="1.10.630.10">
    <property type="entry name" value="Cytochrome P450"/>
    <property type="match status" value="1"/>
</dbReference>
<sequence>GKSFDPTFMLSCAVSNIICSIVFGKRYDYKDKKFLSLMNNLNNIFEMVNSHWGQLYRMFSKIMYYLPGPHNRIFTEFDALKAFVAEEVKMHQASLDPSSPQDFIDCFLSKMQEEKELPDSSFHMKNLVTTTFDLFAAGTETTSTTIRYGLLLLLKYPKIQ</sequence>
<dbReference type="InterPro" id="IPR001128">
    <property type="entry name" value="Cyt_P450"/>
</dbReference>
<dbReference type="EMBL" id="VWZK01037608">
    <property type="protein sequence ID" value="NXG81258.1"/>
    <property type="molecule type" value="Genomic_DNA"/>
</dbReference>
<evidence type="ECO:0000256" key="10">
    <source>
        <dbReference type="ARBA" id="ARBA00023002"/>
    </source>
</evidence>
<dbReference type="GO" id="GO:0005506">
    <property type="term" value="F:iron ion binding"/>
    <property type="evidence" value="ECO:0007669"/>
    <property type="project" value="InterPro"/>
</dbReference>
<comment type="caution">
    <text evidence="14">The sequence shown here is derived from an EMBL/GenBank/DDBJ whole genome shotgun (WGS) entry which is preliminary data.</text>
</comment>
<name>A0A7K9EWQ2_BARMA</name>
<reference evidence="14 15" key="1">
    <citation type="submission" date="2019-09" db="EMBL/GenBank/DDBJ databases">
        <title>Bird 10,000 Genomes (B10K) Project - Family phase.</title>
        <authorList>
            <person name="Zhang G."/>
        </authorList>
    </citation>
    <scope>NUCLEOTIDE SEQUENCE [LARGE SCALE GENOMIC DNA]</scope>
    <source>
        <strain evidence="14">B10K-DU-001-21</strain>
        <tissue evidence="14">Muscle</tissue>
    </source>
</reference>
<dbReference type="Pfam" id="PF00067">
    <property type="entry name" value="p450"/>
    <property type="match status" value="1"/>
</dbReference>
<evidence type="ECO:0000256" key="1">
    <source>
        <dbReference type="ARBA" id="ARBA00001971"/>
    </source>
</evidence>
<dbReference type="PANTHER" id="PTHR24300:SF356">
    <property type="entry name" value="CYTOCHROME P450 2E1"/>
    <property type="match status" value="1"/>
</dbReference>
<dbReference type="OrthoDB" id="3934656at2759"/>
<evidence type="ECO:0000256" key="8">
    <source>
        <dbReference type="ARBA" id="ARBA00022824"/>
    </source>
</evidence>
<proteinExistence type="inferred from homology"/>
<keyword evidence="11" id="KW-0408">Iron</keyword>
<dbReference type="GO" id="GO:0008392">
    <property type="term" value="F:arachidonate epoxygenase activity"/>
    <property type="evidence" value="ECO:0007669"/>
    <property type="project" value="TreeGrafter"/>
</dbReference>
<dbReference type="FunFam" id="1.10.630.10:FF:000238">
    <property type="entry name" value="Cytochrome P450 2A6"/>
    <property type="match status" value="1"/>
</dbReference>
<evidence type="ECO:0000256" key="13">
    <source>
        <dbReference type="ARBA" id="ARBA00023136"/>
    </source>
</evidence>
<dbReference type="SUPFAM" id="SSF48264">
    <property type="entry name" value="Cytochrome P450"/>
    <property type="match status" value="1"/>
</dbReference>
<dbReference type="GO" id="GO:0006805">
    <property type="term" value="P:xenobiotic metabolic process"/>
    <property type="evidence" value="ECO:0007669"/>
    <property type="project" value="TreeGrafter"/>
</dbReference>
<dbReference type="AlphaFoldDB" id="A0A7K9EWQ2"/>
<dbReference type="GO" id="GO:0016712">
    <property type="term" value="F:oxidoreductase activity, acting on paired donors, with incorporation or reduction of molecular oxygen, reduced flavin or flavoprotein as one donor, and incorporation of one atom of oxygen"/>
    <property type="evidence" value="ECO:0007669"/>
    <property type="project" value="UniProtKB-EC"/>
</dbReference>
<keyword evidence="10" id="KW-0560">Oxidoreductase</keyword>
<comment type="subcellular location">
    <subcellularLocation>
        <location evidence="3">Endoplasmic reticulum membrane</location>
        <topology evidence="3">Peripheral membrane protein</topology>
    </subcellularLocation>
    <subcellularLocation>
        <location evidence="2">Microsome membrane</location>
        <topology evidence="2">Peripheral membrane protein</topology>
    </subcellularLocation>
</comment>
<keyword evidence="12" id="KW-0503">Monooxygenase</keyword>
<evidence type="ECO:0000256" key="7">
    <source>
        <dbReference type="ARBA" id="ARBA00022723"/>
    </source>
</evidence>
<keyword evidence="15" id="KW-1185">Reference proteome</keyword>
<accession>A0A7K9EWQ2</accession>
<feature type="non-terminal residue" evidence="14">
    <location>
        <position position="160"/>
    </location>
</feature>
<dbReference type="GO" id="GO:0005789">
    <property type="term" value="C:endoplasmic reticulum membrane"/>
    <property type="evidence" value="ECO:0007669"/>
    <property type="project" value="UniProtKB-SubCell"/>
</dbReference>
<keyword evidence="6" id="KW-0349">Heme</keyword>
<evidence type="ECO:0000313" key="14">
    <source>
        <dbReference type="EMBL" id="NXG81258.1"/>
    </source>
</evidence>
<keyword evidence="7" id="KW-0479">Metal-binding</keyword>
<evidence type="ECO:0000256" key="4">
    <source>
        <dbReference type="ARBA" id="ARBA00010617"/>
    </source>
</evidence>
<keyword evidence="13" id="KW-0472">Membrane</keyword>
<comment type="cofactor">
    <cofactor evidence="1">
        <name>heme</name>
        <dbReference type="ChEBI" id="CHEBI:30413"/>
    </cofactor>
</comment>
<evidence type="ECO:0000256" key="3">
    <source>
        <dbReference type="ARBA" id="ARBA00004406"/>
    </source>
</evidence>
<keyword evidence="9" id="KW-0492">Microsome</keyword>
<dbReference type="GO" id="GO:0020037">
    <property type="term" value="F:heme binding"/>
    <property type="evidence" value="ECO:0007669"/>
    <property type="project" value="InterPro"/>
</dbReference>
<feature type="non-terminal residue" evidence="14">
    <location>
        <position position="1"/>
    </location>
</feature>
<protein>
    <recommendedName>
        <fullName evidence="5">unspecific monooxygenase</fullName>
        <ecNumber evidence="5">1.14.14.1</ecNumber>
    </recommendedName>
</protein>
<dbReference type="PANTHER" id="PTHR24300">
    <property type="entry name" value="CYTOCHROME P450 508A4-RELATED"/>
    <property type="match status" value="1"/>
</dbReference>
<dbReference type="EC" id="1.14.14.1" evidence="5"/>
<evidence type="ECO:0000256" key="2">
    <source>
        <dbReference type="ARBA" id="ARBA00004174"/>
    </source>
</evidence>
<comment type="similarity">
    <text evidence="4">Belongs to the cytochrome P450 family.</text>
</comment>
<evidence type="ECO:0000313" key="15">
    <source>
        <dbReference type="Proteomes" id="UP000578343"/>
    </source>
</evidence>
<keyword evidence="8" id="KW-0256">Endoplasmic reticulum</keyword>
<dbReference type="InterPro" id="IPR036396">
    <property type="entry name" value="Cyt_P450_sf"/>
</dbReference>
<evidence type="ECO:0000256" key="5">
    <source>
        <dbReference type="ARBA" id="ARBA00012109"/>
    </source>
</evidence>
<evidence type="ECO:0000256" key="9">
    <source>
        <dbReference type="ARBA" id="ARBA00022848"/>
    </source>
</evidence>
<evidence type="ECO:0000256" key="12">
    <source>
        <dbReference type="ARBA" id="ARBA00023033"/>
    </source>
</evidence>